<evidence type="ECO:0000313" key="4">
    <source>
        <dbReference type="Proteomes" id="UP001280581"/>
    </source>
</evidence>
<feature type="compositionally biased region" description="Basic residues" evidence="2">
    <location>
        <begin position="263"/>
        <end position="275"/>
    </location>
</feature>
<gene>
    <name evidence="3" type="ORF">GRF29_164g1232016</name>
</gene>
<protein>
    <submittedName>
        <fullName evidence="3">Uncharacterized protein</fullName>
    </submittedName>
</protein>
<dbReference type="AlphaFoldDB" id="A0AAN6RFF6"/>
<evidence type="ECO:0000313" key="3">
    <source>
        <dbReference type="EMBL" id="KAK3201968.1"/>
    </source>
</evidence>
<proteinExistence type="predicted"/>
<organism evidence="3 4">
    <name type="scientific">Pseudopithomyces chartarum</name>
    <dbReference type="NCBI Taxonomy" id="1892770"/>
    <lineage>
        <taxon>Eukaryota</taxon>
        <taxon>Fungi</taxon>
        <taxon>Dikarya</taxon>
        <taxon>Ascomycota</taxon>
        <taxon>Pezizomycotina</taxon>
        <taxon>Dothideomycetes</taxon>
        <taxon>Pleosporomycetidae</taxon>
        <taxon>Pleosporales</taxon>
        <taxon>Massarineae</taxon>
        <taxon>Didymosphaeriaceae</taxon>
        <taxon>Pseudopithomyces</taxon>
    </lineage>
</organism>
<feature type="coiled-coil region" evidence="1">
    <location>
        <begin position="157"/>
        <end position="191"/>
    </location>
</feature>
<feature type="compositionally biased region" description="Polar residues" evidence="2">
    <location>
        <begin position="231"/>
        <end position="243"/>
    </location>
</feature>
<reference evidence="3 4" key="1">
    <citation type="submission" date="2021-02" db="EMBL/GenBank/DDBJ databases">
        <title>Genome assembly of Pseudopithomyces chartarum.</title>
        <authorList>
            <person name="Jauregui R."/>
            <person name="Singh J."/>
            <person name="Voisey C."/>
        </authorList>
    </citation>
    <scope>NUCLEOTIDE SEQUENCE [LARGE SCALE GENOMIC DNA]</scope>
    <source>
        <strain evidence="3 4">AGR01</strain>
    </source>
</reference>
<dbReference type="Proteomes" id="UP001280581">
    <property type="component" value="Unassembled WGS sequence"/>
</dbReference>
<feature type="region of interest" description="Disordered" evidence="2">
    <location>
        <begin position="216"/>
        <end position="275"/>
    </location>
</feature>
<dbReference type="EMBL" id="WVTA01000015">
    <property type="protein sequence ID" value="KAK3201968.1"/>
    <property type="molecule type" value="Genomic_DNA"/>
</dbReference>
<evidence type="ECO:0000256" key="1">
    <source>
        <dbReference type="SAM" id="Coils"/>
    </source>
</evidence>
<keyword evidence="4" id="KW-1185">Reference proteome</keyword>
<keyword evidence="1" id="KW-0175">Coiled coil</keyword>
<name>A0AAN6RFF6_9PLEO</name>
<sequence>MGGKDGRPELNPENSGPVRLQYDLDTGRVIDHNSEPILEHEEFKEIPMRRLFGPLANRKVHNPRFGNIFTGVPESKTHHNKEVGKPRVSGDFFGKKATYGYCPVWGDVHGRWQICGREMCLKSNGCGVHGREGIAIYQLQAKGEPIPGRLMVDPKLIKQREEEEAEIRRENEALDQASSNIESTIEAAKENDGVSPSELHERLMHDINHKLKIESETSKSRKAKAMASKKNYLQATISEQSEQGLGGNARPQGANGSKSSCNKAKKYGGGKKRRH</sequence>
<evidence type="ECO:0000256" key="2">
    <source>
        <dbReference type="SAM" id="MobiDB-lite"/>
    </source>
</evidence>
<accession>A0AAN6RFF6</accession>
<comment type="caution">
    <text evidence="3">The sequence shown here is derived from an EMBL/GenBank/DDBJ whole genome shotgun (WGS) entry which is preliminary data.</text>
</comment>